<evidence type="ECO:0000256" key="5">
    <source>
        <dbReference type="ARBA" id="ARBA00022801"/>
    </source>
</evidence>
<dbReference type="SUPFAM" id="SSF89550">
    <property type="entry name" value="PHP domain-like"/>
    <property type="match status" value="1"/>
</dbReference>
<keyword evidence="11" id="KW-1185">Reference proteome</keyword>
<evidence type="ECO:0000313" key="10">
    <source>
        <dbReference type="EMBL" id="MDO7908509.1"/>
    </source>
</evidence>
<dbReference type="Pfam" id="PF02811">
    <property type="entry name" value="PHP"/>
    <property type="match status" value="1"/>
</dbReference>
<comment type="similarity">
    <text evidence="2 8">Belongs to the PHP hydrolase family. HisK subfamily.</text>
</comment>
<protein>
    <recommendedName>
        <fullName evidence="3 8">Histidinol-phosphatase</fullName>
        <shortName evidence="8">HolPase</shortName>
        <ecNumber evidence="3 8">3.1.3.15</ecNumber>
    </recommendedName>
</protein>
<dbReference type="NCBIfam" id="NF005996">
    <property type="entry name" value="PRK08123.1"/>
    <property type="match status" value="1"/>
</dbReference>
<proteinExistence type="inferred from homology"/>
<gene>
    <name evidence="10" type="primary">hisJ</name>
    <name evidence="10" type="ORF">Q5741_19130</name>
</gene>
<dbReference type="InterPro" id="IPR004013">
    <property type="entry name" value="PHP_dom"/>
</dbReference>
<dbReference type="NCBIfam" id="NF005596">
    <property type="entry name" value="PRK07328.1"/>
    <property type="match status" value="1"/>
</dbReference>
<comment type="pathway">
    <text evidence="1 8">Amino-acid biosynthesis; L-histidine biosynthesis; L-histidine from 5-phospho-alpha-D-ribose 1-diphosphate: step 8/9.</text>
</comment>
<dbReference type="InterPro" id="IPR016195">
    <property type="entry name" value="Pol/histidinol_Pase-like"/>
</dbReference>
<dbReference type="Proteomes" id="UP001240171">
    <property type="component" value="Unassembled WGS sequence"/>
</dbReference>
<evidence type="ECO:0000256" key="2">
    <source>
        <dbReference type="ARBA" id="ARBA00009152"/>
    </source>
</evidence>
<dbReference type="GO" id="GO:0004401">
    <property type="term" value="F:histidinol-phosphatase activity"/>
    <property type="evidence" value="ECO:0007669"/>
    <property type="project" value="UniProtKB-EC"/>
</dbReference>
<evidence type="ECO:0000256" key="4">
    <source>
        <dbReference type="ARBA" id="ARBA00022605"/>
    </source>
</evidence>
<evidence type="ECO:0000259" key="9">
    <source>
        <dbReference type="Pfam" id="PF02811"/>
    </source>
</evidence>
<keyword evidence="4 8" id="KW-0028">Amino-acid biosynthesis</keyword>
<evidence type="ECO:0000256" key="3">
    <source>
        <dbReference type="ARBA" id="ARBA00013085"/>
    </source>
</evidence>
<dbReference type="PANTHER" id="PTHR21039">
    <property type="entry name" value="HISTIDINOL PHOSPHATASE-RELATED"/>
    <property type="match status" value="1"/>
</dbReference>
<evidence type="ECO:0000313" key="11">
    <source>
        <dbReference type="Proteomes" id="UP001240171"/>
    </source>
</evidence>
<accession>A0ABT9CGU8</accession>
<dbReference type="CDD" id="cd12110">
    <property type="entry name" value="PHP_HisPPase_Hisj_like"/>
    <property type="match status" value="1"/>
</dbReference>
<dbReference type="EC" id="3.1.3.15" evidence="3 8"/>
<dbReference type="RefSeq" id="WP_305025730.1">
    <property type="nucleotide sequence ID" value="NZ_JAUQTB010000017.1"/>
</dbReference>
<evidence type="ECO:0000256" key="1">
    <source>
        <dbReference type="ARBA" id="ARBA00004970"/>
    </source>
</evidence>
<evidence type="ECO:0000256" key="7">
    <source>
        <dbReference type="ARBA" id="ARBA00049158"/>
    </source>
</evidence>
<name>A0ABT9CGU8_9BACL</name>
<reference evidence="10 11" key="1">
    <citation type="submission" date="2023-07" db="EMBL/GenBank/DDBJ databases">
        <title>Paenibacillus sp. JX-17 nov. isolated from soil.</title>
        <authorList>
            <person name="Wan Y."/>
            <person name="Liu B."/>
        </authorList>
    </citation>
    <scope>NUCLEOTIDE SEQUENCE [LARGE SCALE GENOMIC DNA]</scope>
    <source>
        <strain evidence="10 11">JX-17</strain>
    </source>
</reference>
<keyword evidence="5 8" id="KW-0378">Hydrolase</keyword>
<dbReference type="PANTHER" id="PTHR21039:SF0">
    <property type="entry name" value="HISTIDINOL-PHOSPHATASE"/>
    <property type="match status" value="1"/>
</dbReference>
<organism evidence="10 11">
    <name type="scientific">Paenibacillus lacisoli</name>
    <dbReference type="NCBI Taxonomy" id="3064525"/>
    <lineage>
        <taxon>Bacteria</taxon>
        <taxon>Bacillati</taxon>
        <taxon>Bacillota</taxon>
        <taxon>Bacilli</taxon>
        <taxon>Bacillales</taxon>
        <taxon>Paenibacillaceae</taxon>
        <taxon>Paenibacillus</taxon>
    </lineage>
</organism>
<dbReference type="Gene3D" id="3.20.20.140">
    <property type="entry name" value="Metal-dependent hydrolases"/>
    <property type="match status" value="1"/>
</dbReference>
<dbReference type="EMBL" id="JAUQTB010000017">
    <property type="protein sequence ID" value="MDO7908509.1"/>
    <property type="molecule type" value="Genomic_DNA"/>
</dbReference>
<dbReference type="NCBIfam" id="TIGR01856">
    <property type="entry name" value="hisJ_fam"/>
    <property type="match status" value="1"/>
</dbReference>
<evidence type="ECO:0000256" key="8">
    <source>
        <dbReference type="RuleBase" id="RU366003"/>
    </source>
</evidence>
<comment type="catalytic activity">
    <reaction evidence="7 8">
        <text>L-histidinol phosphate + H2O = L-histidinol + phosphate</text>
        <dbReference type="Rhea" id="RHEA:14465"/>
        <dbReference type="ChEBI" id="CHEBI:15377"/>
        <dbReference type="ChEBI" id="CHEBI:43474"/>
        <dbReference type="ChEBI" id="CHEBI:57699"/>
        <dbReference type="ChEBI" id="CHEBI:57980"/>
        <dbReference type="EC" id="3.1.3.15"/>
    </reaction>
</comment>
<comment type="caution">
    <text evidence="10">The sequence shown here is derived from an EMBL/GenBank/DDBJ whole genome shotgun (WGS) entry which is preliminary data.</text>
</comment>
<feature type="domain" description="PHP" evidence="9">
    <location>
        <begin position="4"/>
        <end position="201"/>
    </location>
</feature>
<sequence length="278" mass="32046">MRIDYHTHHERCGHAVGTLEQYVQRGIELGLDQLGLSDHMPLLHVDPERYYPEMAMPMEELPRYVEECLQLKEKYRDLIDIKVGLEGDYIEGYEREIEEIVKAYPWDYIIGSVHFLGEWDITDFRQVDQWKGKHVLSVYQSYYDAVRKAAATGFYDIMGHLDVIKRFGYKPEPEEAEELLQLENYVLDTVARSGRAMELNASGLSKPCAEMFPGRRMVERAFQLGIPVTLGSDSHDPQKLGDHLNDARALLYDVGYRELAVFDQRQRSSTALEPGATL</sequence>
<keyword evidence="6 8" id="KW-0368">Histidine biosynthesis</keyword>
<dbReference type="InterPro" id="IPR010140">
    <property type="entry name" value="Histidinol_P_phosphatase_HisJ"/>
</dbReference>
<evidence type="ECO:0000256" key="6">
    <source>
        <dbReference type="ARBA" id="ARBA00023102"/>
    </source>
</evidence>